<feature type="chain" id="PRO_5032646340" description="Lipocalin/cytosolic fatty-acid binding domain-containing protein" evidence="1">
    <location>
        <begin position="24"/>
        <end position="183"/>
    </location>
</feature>
<accession>A0A814DI94</accession>
<dbReference type="AlphaFoldDB" id="A0A814DI94"/>
<evidence type="ECO:0000313" key="3">
    <source>
        <dbReference type="Proteomes" id="UP000663879"/>
    </source>
</evidence>
<gene>
    <name evidence="2" type="ORF">OXX778_LOCUS14333</name>
</gene>
<evidence type="ECO:0000256" key="1">
    <source>
        <dbReference type="SAM" id="SignalP"/>
    </source>
</evidence>
<proteinExistence type="predicted"/>
<reference evidence="2" key="1">
    <citation type="submission" date="2021-02" db="EMBL/GenBank/DDBJ databases">
        <authorList>
            <person name="Nowell W R."/>
        </authorList>
    </citation>
    <scope>NUCLEOTIDE SEQUENCE</scope>
    <source>
        <strain evidence="2">Ploen Becks lab</strain>
    </source>
</reference>
<organism evidence="2 3">
    <name type="scientific">Brachionus calyciflorus</name>
    <dbReference type="NCBI Taxonomy" id="104777"/>
    <lineage>
        <taxon>Eukaryota</taxon>
        <taxon>Metazoa</taxon>
        <taxon>Spiralia</taxon>
        <taxon>Gnathifera</taxon>
        <taxon>Rotifera</taxon>
        <taxon>Eurotatoria</taxon>
        <taxon>Monogononta</taxon>
        <taxon>Pseudotrocha</taxon>
        <taxon>Ploima</taxon>
        <taxon>Brachionidae</taxon>
        <taxon>Brachionus</taxon>
    </lineage>
</organism>
<dbReference type="OrthoDB" id="10507487at2759"/>
<evidence type="ECO:0008006" key="4">
    <source>
        <dbReference type="Google" id="ProtNLM"/>
    </source>
</evidence>
<dbReference type="Proteomes" id="UP000663879">
    <property type="component" value="Unassembled WGS sequence"/>
</dbReference>
<sequence length="183" mass="21316">MELKLNWTLISLIWCLIPTLCMGQLCNSKLKPPENFKINSLLEKNWYLIATTYNQKINKSCIKVRFQRLNNVENSLVLNVSESFKNTVKNVTFPAVFEERRLDENVDGIFEPRPEYFTVYDFFKKPKSTLLPGMGVGLYLDESLYIEYVHFDVVHHWVRKVLNTAGVSLNDIEIRENSSSCVN</sequence>
<keyword evidence="3" id="KW-1185">Reference proteome</keyword>
<evidence type="ECO:0000313" key="2">
    <source>
        <dbReference type="EMBL" id="CAF0958759.1"/>
    </source>
</evidence>
<dbReference type="EMBL" id="CAJNOC010002932">
    <property type="protein sequence ID" value="CAF0958759.1"/>
    <property type="molecule type" value="Genomic_DNA"/>
</dbReference>
<feature type="signal peptide" evidence="1">
    <location>
        <begin position="1"/>
        <end position="23"/>
    </location>
</feature>
<name>A0A814DI94_9BILA</name>
<protein>
    <recommendedName>
        <fullName evidence="4">Lipocalin/cytosolic fatty-acid binding domain-containing protein</fullName>
    </recommendedName>
</protein>
<keyword evidence="1" id="KW-0732">Signal</keyword>
<comment type="caution">
    <text evidence="2">The sequence shown here is derived from an EMBL/GenBank/DDBJ whole genome shotgun (WGS) entry which is preliminary data.</text>
</comment>